<name>A0ACC0BDY1_CATRO</name>
<comment type="caution">
    <text evidence="1">The sequence shown here is derived from an EMBL/GenBank/DDBJ whole genome shotgun (WGS) entry which is preliminary data.</text>
</comment>
<protein>
    <submittedName>
        <fullName evidence="1">Uncharacterized protein</fullName>
    </submittedName>
</protein>
<reference evidence="2" key="1">
    <citation type="journal article" date="2023" name="Nat. Plants">
        <title>Single-cell RNA sequencing provides a high-resolution roadmap for understanding the multicellular compartmentation of specialized metabolism.</title>
        <authorList>
            <person name="Sun S."/>
            <person name="Shen X."/>
            <person name="Li Y."/>
            <person name="Li Y."/>
            <person name="Wang S."/>
            <person name="Li R."/>
            <person name="Zhang H."/>
            <person name="Shen G."/>
            <person name="Guo B."/>
            <person name="Wei J."/>
            <person name="Xu J."/>
            <person name="St-Pierre B."/>
            <person name="Chen S."/>
            <person name="Sun C."/>
        </authorList>
    </citation>
    <scope>NUCLEOTIDE SEQUENCE [LARGE SCALE GENOMIC DNA]</scope>
</reference>
<accession>A0ACC0BDY1</accession>
<proteinExistence type="predicted"/>
<evidence type="ECO:0000313" key="2">
    <source>
        <dbReference type="Proteomes" id="UP001060085"/>
    </source>
</evidence>
<keyword evidence="2" id="KW-1185">Reference proteome</keyword>
<dbReference type="EMBL" id="CM044703">
    <property type="protein sequence ID" value="KAI5670797.1"/>
    <property type="molecule type" value="Genomic_DNA"/>
</dbReference>
<gene>
    <name evidence="1" type="ORF">M9H77_11161</name>
</gene>
<organism evidence="1 2">
    <name type="scientific">Catharanthus roseus</name>
    <name type="common">Madagascar periwinkle</name>
    <name type="synonym">Vinca rosea</name>
    <dbReference type="NCBI Taxonomy" id="4058"/>
    <lineage>
        <taxon>Eukaryota</taxon>
        <taxon>Viridiplantae</taxon>
        <taxon>Streptophyta</taxon>
        <taxon>Embryophyta</taxon>
        <taxon>Tracheophyta</taxon>
        <taxon>Spermatophyta</taxon>
        <taxon>Magnoliopsida</taxon>
        <taxon>eudicotyledons</taxon>
        <taxon>Gunneridae</taxon>
        <taxon>Pentapetalae</taxon>
        <taxon>asterids</taxon>
        <taxon>lamiids</taxon>
        <taxon>Gentianales</taxon>
        <taxon>Apocynaceae</taxon>
        <taxon>Rauvolfioideae</taxon>
        <taxon>Vinceae</taxon>
        <taxon>Catharanthinae</taxon>
        <taxon>Catharanthus</taxon>
    </lineage>
</organism>
<evidence type="ECO:0000313" key="1">
    <source>
        <dbReference type="EMBL" id="KAI5670797.1"/>
    </source>
</evidence>
<sequence>MDSSLNEEEESHVRVFHNLKSMVVWTCKYSVFIVIYGGGTIHPPSFRSAMLMGRKCETEPFKIHFLKDNVFHLISASSQIRDYVLNEDLGNFDNRLLLFHPLNLITQEPPADFDSAHFNFCITSWYYTLEIGLSLASVLRRACFSRSAAVSVEVLCNSSGFRFRGQEKSKLLSNMRDFRPFSFFLRENWTHLHSLHVLKNTSNPLRLSRDTMPYLESLGVLDKMQLDISFHHKLSPTAVVDPLLVLTKYATQISATVINIPSLMVDGLSSWLPDAVALQPQ</sequence>
<dbReference type="Proteomes" id="UP001060085">
    <property type="component" value="Linkage Group LG03"/>
</dbReference>